<evidence type="ECO:0000259" key="1">
    <source>
        <dbReference type="Pfam" id="PF13460"/>
    </source>
</evidence>
<protein>
    <submittedName>
        <fullName evidence="2">Uncharacterized protein YbjT (DUF2867 family)</fullName>
    </submittedName>
</protein>
<proteinExistence type="predicted"/>
<comment type="caution">
    <text evidence="2">The sequence shown here is derived from an EMBL/GenBank/DDBJ whole genome shotgun (WGS) entry which is preliminary data.</text>
</comment>
<dbReference type="EMBL" id="JAUSSU010000007">
    <property type="protein sequence ID" value="MDQ0114178.1"/>
    <property type="molecule type" value="Genomic_DNA"/>
</dbReference>
<dbReference type="Gene3D" id="3.40.50.720">
    <property type="entry name" value="NAD(P)-binding Rossmann-like Domain"/>
    <property type="match status" value="1"/>
</dbReference>
<dbReference type="InterPro" id="IPR036291">
    <property type="entry name" value="NAD(P)-bd_dom_sf"/>
</dbReference>
<dbReference type="InterPro" id="IPR016040">
    <property type="entry name" value="NAD(P)-bd_dom"/>
</dbReference>
<name>A0ABT9U3G0_PAEHA</name>
<accession>A0ABT9U3G0</accession>
<dbReference type="Proteomes" id="UP001229346">
    <property type="component" value="Unassembled WGS sequence"/>
</dbReference>
<evidence type="ECO:0000313" key="3">
    <source>
        <dbReference type="Proteomes" id="UP001229346"/>
    </source>
</evidence>
<keyword evidence="3" id="KW-1185">Reference proteome</keyword>
<sequence length="273" mass="30005">MTVLVTGARGTVGRHVVKQLLNKGQSVRAVSRNPETAVFPEGVEVVAGDLTAPDTLVNAFHGVTVVYLITSSDDAYASMQTDARIVELAEKAGVKRVAVLVGGYDEGPVEEALRKSAMDWTMLKPVEFMVNALTDWQFSIRSEGVVREPFASTLSARVHEADIAGVAVAAMLEDGHHGQVYWLTGPEVLSRREAVEIISEAIGKRIRFEELTEDQARAKWRAEGYDEESIDFFALMGKNPPEVGYTVLPTVEQVTGRRARTFAEWAIEHKDSF</sequence>
<organism evidence="2 3">
    <name type="scientific">Paenibacillus harenae</name>
    <dbReference type="NCBI Taxonomy" id="306543"/>
    <lineage>
        <taxon>Bacteria</taxon>
        <taxon>Bacillati</taxon>
        <taxon>Bacillota</taxon>
        <taxon>Bacilli</taxon>
        <taxon>Bacillales</taxon>
        <taxon>Paenibacillaceae</taxon>
        <taxon>Paenibacillus</taxon>
    </lineage>
</organism>
<dbReference type="RefSeq" id="WP_307205500.1">
    <property type="nucleotide sequence ID" value="NZ_JAUSSU010000007.1"/>
</dbReference>
<gene>
    <name evidence="2" type="ORF">J2T15_003633</name>
</gene>
<dbReference type="SUPFAM" id="SSF51735">
    <property type="entry name" value="NAD(P)-binding Rossmann-fold domains"/>
    <property type="match status" value="1"/>
</dbReference>
<evidence type="ECO:0000313" key="2">
    <source>
        <dbReference type="EMBL" id="MDQ0114178.1"/>
    </source>
</evidence>
<dbReference type="Pfam" id="PF13460">
    <property type="entry name" value="NAD_binding_10"/>
    <property type="match status" value="1"/>
</dbReference>
<reference evidence="2 3" key="1">
    <citation type="submission" date="2023-07" db="EMBL/GenBank/DDBJ databases">
        <title>Sorghum-associated microbial communities from plants grown in Nebraska, USA.</title>
        <authorList>
            <person name="Schachtman D."/>
        </authorList>
    </citation>
    <scope>NUCLEOTIDE SEQUENCE [LARGE SCALE GENOMIC DNA]</scope>
    <source>
        <strain evidence="2 3">CC482</strain>
    </source>
</reference>
<dbReference type="PANTHER" id="PTHR43162">
    <property type="match status" value="1"/>
</dbReference>
<dbReference type="InterPro" id="IPR051604">
    <property type="entry name" value="Ergot_Alk_Oxidoreductase"/>
</dbReference>
<dbReference type="PANTHER" id="PTHR43162:SF1">
    <property type="entry name" value="PRESTALK A DIFFERENTIATION PROTEIN A"/>
    <property type="match status" value="1"/>
</dbReference>
<feature type="domain" description="NAD(P)-binding" evidence="1">
    <location>
        <begin position="7"/>
        <end position="172"/>
    </location>
</feature>
<dbReference type="Gene3D" id="3.90.25.10">
    <property type="entry name" value="UDP-galactose 4-epimerase, domain 1"/>
    <property type="match status" value="1"/>
</dbReference>